<comment type="subcellular location">
    <subcellularLocation>
        <location evidence="1">Membrane</location>
    </subcellularLocation>
</comment>
<sequence length="486" mass="55319">MTTDLHIPYIHLMMKDVNDVGNNYELIDGPFGFGYGIDINAEKQQCQSMTTTTDDGDCAYDPIKCNNGVSFSIWERIIATLDEFFGSHKMEDFPKKYIISTEGISVTALPPLDPPELMIGCHKTSTDTTYRHYHTTQLDEFAWWNRRLVDEDVIYFLGGYVAASVLEEMTRATSDDSFNASTATDEERKAKIESFNITLESVKKMTDPKFVPRCILEKDLERSMTIIKVINNLMDESKKEDWLLYEEEHGKDVFLLCQYMRGYLHAVYQGLLCNNTQSGHTVELSQMCIKVVKRTIDIGYSTKDRFTIPGCSGLGKVLVPVNLFSDPRCNHRTANFRCTAYKGIHTMQASPIRLNTGAFNTKVDNILDSLITELDVNTDQILLPNGDLDPKSPRCDPDPAKLTTHPIIVTHRHFDPQVQFRKPLFHAGEVRTTIGTRICVWWNPALGQHGAWDRYGCRVWEAKPEYTKCACQHLGKYVIIAEKLEP</sequence>
<dbReference type="GO" id="GO:0016020">
    <property type="term" value="C:membrane"/>
    <property type="evidence" value="ECO:0007669"/>
    <property type="project" value="UniProtKB-SubCell"/>
</dbReference>
<evidence type="ECO:0000256" key="4">
    <source>
        <dbReference type="ARBA" id="ARBA00023136"/>
    </source>
</evidence>
<evidence type="ECO:0000256" key="2">
    <source>
        <dbReference type="ARBA" id="ARBA00022692"/>
    </source>
</evidence>
<dbReference type="InterPro" id="IPR057244">
    <property type="entry name" value="GAIN_B"/>
</dbReference>
<dbReference type="InterPro" id="IPR000203">
    <property type="entry name" value="GPS"/>
</dbReference>
<dbReference type="Proteomes" id="UP000747542">
    <property type="component" value="Unassembled WGS sequence"/>
</dbReference>
<keyword evidence="2" id="KW-0812">Transmembrane</keyword>
<protein>
    <submittedName>
        <fullName evidence="7">Putative adhesion G protein-coupled receptor B1-like</fullName>
    </submittedName>
</protein>
<comment type="caution">
    <text evidence="7">The sequence shown here is derived from an EMBL/GenBank/DDBJ whole genome shotgun (WGS) entry which is preliminary data.</text>
</comment>
<accession>A0A8J5N7L6</accession>
<dbReference type="InterPro" id="IPR046338">
    <property type="entry name" value="GAIN_dom_sf"/>
</dbReference>
<name>A0A8J5N7L6_HOMAM</name>
<dbReference type="SMART" id="SM00303">
    <property type="entry name" value="GPS"/>
    <property type="match status" value="1"/>
</dbReference>
<feature type="domain" description="GAIN-B" evidence="6">
    <location>
        <begin position="320"/>
        <end position="486"/>
    </location>
</feature>
<evidence type="ECO:0000259" key="6">
    <source>
        <dbReference type="PROSITE" id="PS50221"/>
    </source>
</evidence>
<evidence type="ECO:0000256" key="3">
    <source>
        <dbReference type="ARBA" id="ARBA00022989"/>
    </source>
</evidence>
<dbReference type="EMBL" id="JAHLQT010007332">
    <property type="protein sequence ID" value="KAG7174697.1"/>
    <property type="molecule type" value="Genomic_DNA"/>
</dbReference>
<keyword evidence="7" id="KW-0675">Receptor</keyword>
<feature type="non-terminal residue" evidence="7">
    <location>
        <position position="486"/>
    </location>
</feature>
<keyword evidence="8" id="KW-1185">Reference proteome</keyword>
<gene>
    <name evidence="7" type="ORF">Hamer_G022915</name>
</gene>
<dbReference type="Pfam" id="PF01825">
    <property type="entry name" value="GPS"/>
    <property type="match status" value="1"/>
</dbReference>
<keyword evidence="4" id="KW-0472">Membrane</keyword>
<dbReference type="AlphaFoldDB" id="A0A8J5N7L6"/>
<reference evidence="7" key="1">
    <citation type="journal article" date="2021" name="Sci. Adv.">
        <title>The American lobster genome reveals insights on longevity, neural, and immune adaptations.</title>
        <authorList>
            <person name="Polinski J.M."/>
            <person name="Zimin A.V."/>
            <person name="Clark K.F."/>
            <person name="Kohn A.B."/>
            <person name="Sadowski N."/>
            <person name="Timp W."/>
            <person name="Ptitsyn A."/>
            <person name="Khanna P."/>
            <person name="Romanova D.Y."/>
            <person name="Williams P."/>
            <person name="Greenwood S.J."/>
            <person name="Moroz L.L."/>
            <person name="Walt D.R."/>
            <person name="Bodnar A.G."/>
        </authorList>
    </citation>
    <scope>NUCLEOTIDE SEQUENCE</scope>
    <source>
        <strain evidence="7">GMGI-L3</strain>
    </source>
</reference>
<keyword evidence="3" id="KW-1133">Transmembrane helix</keyword>
<keyword evidence="5" id="KW-1015">Disulfide bond</keyword>
<proteinExistence type="predicted"/>
<evidence type="ECO:0000313" key="7">
    <source>
        <dbReference type="EMBL" id="KAG7174697.1"/>
    </source>
</evidence>
<evidence type="ECO:0000256" key="1">
    <source>
        <dbReference type="ARBA" id="ARBA00004370"/>
    </source>
</evidence>
<dbReference type="PROSITE" id="PS50221">
    <property type="entry name" value="GAIN_B"/>
    <property type="match status" value="1"/>
</dbReference>
<evidence type="ECO:0000313" key="8">
    <source>
        <dbReference type="Proteomes" id="UP000747542"/>
    </source>
</evidence>
<evidence type="ECO:0000256" key="5">
    <source>
        <dbReference type="ARBA" id="ARBA00023157"/>
    </source>
</evidence>
<organism evidence="7 8">
    <name type="scientific">Homarus americanus</name>
    <name type="common">American lobster</name>
    <dbReference type="NCBI Taxonomy" id="6706"/>
    <lineage>
        <taxon>Eukaryota</taxon>
        <taxon>Metazoa</taxon>
        <taxon>Ecdysozoa</taxon>
        <taxon>Arthropoda</taxon>
        <taxon>Crustacea</taxon>
        <taxon>Multicrustacea</taxon>
        <taxon>Malacostraca</taxon>
        <taxon>Eumalacostraca</taxon>
        <taxon>Eucarida</taxon>
        <taxon>Decapoda</taxon>
        <taxon>Pleocyemata</taxon>
        <taxon>Astacidea</taxon>
        <taxon>Nephropoidea</taxon>
        <taxon>Nephropidae</taxon>
        <taxon>Homarus</taxon>
    </lineage>
</organism>
<dbReference type="Gene3D" id="2.60.220.50">
    <property type="match status" value="1"/>
</dbReference>